<feature type="compositionally biased region" description="Basic and acidic residues" evidence="1">
    <location>
        <begin position="89"/>
        <end position="100"/>
    </location>
</feature>
<name>A0ABR3VFX2_HUMIN</name>
<sequence length="146" mass="16587">MMRGLHLFILQLVKHFDKSPAMVLKVLVEKASPIRILLVAALQIASLLKMSPGRSLEALWPKVLKGIQFTTYIFQLPRKSPTKMSSNNEDPKNSVEKKDGPQPLADSIIDGMSEEDLELWMQSVEEALEFRNKQEQLWDRGKGSKL</sequence>
<dbReference type="Proteomes" id="UP001583172">
    <property type="component" value="Unassembled WGS sequence"/>
</dbReference>
<evidence type="ECO:0000313" key="3">
    <source>
        <dbReference type="Proteomes" id="UP001583172"/>
    </source>
</evidence>
<proteinExistence type="predicted"/>
<organism evidence="2 3">
    <name type="scientific">Humicola insolens</name>
    <name type="common">Soft-rot fungus</name>
    <dbReference type="NCBI Taxonomy" id="85995"/>
    <lineage>
        <taxon>Eukaryota</taxon>
        <taxon>Fungi</taxon>
        <taxon>Dikarya</taxon>
        <taxon>Ascomycota</taxon>
        <taxon>Pezizomycotina</taxon>
        <taxon>Sordariomycetes</taxon>
        <taxon>Sordariomycetidae</taxon>
        <taxon>Sordariales</taxon>
        <taxon>Chaetomiaceae</taxon>
        <taxon>Mycothermus</taxon>
    </lineage>
</organism>
<comment type="caution">
    <text evidence="2">The sequence shown here is derived from an EMBL/GenBank/DDBJ whole genome shotgun (WGS) entry which is preliminary data.</text>
</comment>
<accession>A0ABR3VFX2</accession>
<feature type="region of interest" description="Disordered" evidence="1">
    <location>
        <begin position="79"/>
        <end position="107"/>
    </location>
</feature>
<gene>
    <name evidence="2" type="ORF">VTJ49DRAFT_579</name>
</gene>
<evidence type="ECO:0000313" key="2">
    <source>
        <dbReference type="EMBL" id="KAL1840326.1"/>
    </source>
</evidence>
<keyword evidence="3" id="KW-1185">Reference proteome</keyword>
<evidence type="ECO:0000256" key="1">
    <source>
        <dbReference type="SAM" id="MobiDB-lite"/>
    </source>
</evidence>
<protein>
    <submittedName>
        <fullName evidence="2">Uncharacterized protein</fullName>
    </submittedName>
</protein>
<reference evidence="2 3" key="1">
    <citation type="journal article" date="2024" name="Commun. Biol.">
        <title>Comparative genomic analysis of thermophilic fungi reveals convergent evolutionary adaptations and gene losses.</title>
        <authorList>
            <person name="Steindorff A.S."/>
            <person name="Aguilar-Pontes M.V."/>
            <person name="Robinson A.J."/>
            <person name="Andreopoulos B."/>
            <person name="LaButti K."/>
            <person name="Kuo A."/>
            <person name="Mondo S."/>
            <person name="Riley R."/>
            <person name="Otillar R."/>
            <person name="Haridas S."/>
            <person name="Lipzen A."/>
            <person name="Grimwood J."/>
            <person name="Schmutz J."/>
            <person name="Clum A."/>
            <person name="Reid I.D."/>
            <person name="Moisan M.C."/>
            <person name="Butler G."/>
            <person name="Nguyen T.T.M."/>
            <person name="Dewar K."/>
            <person name="Conant G."/>
            <person name="Drula E."/>
            <person name="Henrissat B."/>
            <person name="Hansel C."/>
            <person name="Singer S."/>
            <person name="Hutchinson M.I."/>
            <person name="de Vries R.P."/>
            <person name="Natvig D.O."/>
            <person name="Powell A.J."/>
            <person name="Tsang A."/>
            <person name="Grigoriev I.V."/>
        </authorList>
    </citation>
    <scope>NUCLEOTIDE SEQUENCE [LARGE SCALE GENOMIC DNA]</scope>
    <source>
        <strain evidence="2 3">CBS 620.91</strain>
    </source>
</reference>
<dbReference type="EMBL" id="JAZGSY010000118">
    <property type="protein sequence ID" value="KAL1840326.1"/>
    <property type="molecule type" value="Genomic_DNA"/>
</dbReference>